<dbReference type="EMBL" id="OU015568">
    <property type="protein sequence ID" value="CAG5088639.1"/>
    <property type="molecule type" value="Genomic_DNA"/>
</dbReference>
<organism evidence="2 3">
    <name type="scientific">Oikopleura dioica</name>
    <name type="common">Tunicate</name>
    <dbReference type="NCBI Taxonomy" id="34765"/>
    <lineage>
        <taxon>Eukaryota</taxon>
        <taxon>Metazoa</taxon>
        <taxon>Chordata</taxon>
        <taxon>Tunicata</taxon>
        <taxon>Appendicularia</taxon>
        <taxon>Copelata</taxon>
        <taxon>Oikopleuridae</taxon>
        <taxon>Oikopleura</taxon>
    </lineage>
</organism>
<sequence>MKLLLTLLLGLARAQEETTFEPTTRAFTVDWDFEEAATAVPTQDPEEVARIIAKELEAENDNTKDGRSANKGKRNFPSRGPPSRGPPVRGPPVRGPPQRGPPAAFGRRFSTAVPTEPPTEQPTTILQTTTFTAEKPQEIKEAGQYQADERLLTSSGLDRSGPRRLGVGGRPISIPGRDFGPMPVEPKPVESKPVESKPVESKPVESKPVKSKPVSTKPVQSNRVVDRGLQSPNQLMAEKLGLTLGEERRCWICNNARSMNDCLSNGTYNVCRNHESCQTETRWENGLIKINSQCKQRNACTVATKQTSQCDKMKGKSGRTCWRCCHNDLCNINDIDPSTY</sequence>
<dbReference type="CDD" id="cd23539">
    <property type="entry name" value="TFP_LU_ECD_CinHb4_like"/>
    <property type="match status" value="1"/>
</dbReference>
<feature type="compositionally biased region" description="Low complexity" evidence="1">
    <location>
        <begin position="121"/>
        <end position="133"/>
    </location>
</feature>
<feature type="compositionally biased region" description="Basic and acidic residues" evidence="1">
    <location>
        <begin position="187"/>
        <end position="208"/>
    </location>
</feature>
<evidence type="ECO:0000313" key="2">
    <source>
        <dbReference type="EMBL" id="CAG5088639.1"/>
    </source>
</evidence>
<feature type="compositionally biased region" description="Low complexity" evidence="1">
    <location>
        <begin position="101"/>
        <end position="114"/>
    </location>
</feature>
<feature type="compositionally biased region" description="Basic and acidic residues" evidence="1">
    <location>
        <begin position="135"/>
        <end position="151"/>
    </location>
</feature>
<keyword evidence="3" id="KW-1185">Reference proteome</keyword>
<protein>
    <submittedName>
        <fullName evidence="2">Oidioi.mRNA.OKI2018_I69.PAR.g11909.t1.cds</fullName>
    </submittedName>
</protein>
<evidence type="ECO:0000256" key="1">
    <source>
        <dbReference type="SAM" id="MobiDB-lite"/>
    </source>
</evidence>
<reference evidence="2 3" key="1">
    <citation type="submission" date="2021-04" db="EMBL/GenBank/DDBJ databases">
        <authorList>
            <person name="Bliznina A."/>
        </authorList>
    </citation>
    <scope>NUCLEOTIDE SEQUENCE [LARGE SCALE GENOMIC DNA]</scope>
</reference>
<accession>A0ABN7RXX3</accession>
<feature type="compositionally biased region" description="Pro residues" evidence="1">
    <location>
        <begin position="79"/>
        <end position="100"/>
    </location>
</feature>
<feature type="region of interest" description="Disordered" evidence="1">
    <location>
        <begin position="55"/>
        <end position="221"/>
    </location>
</feature>
<dbReference type="Proteomes" id="UP001158576">
    <property type="component" value="Chromosome PAR"/>
</dbReference>
<proteinExistence type="predicted"/>
<name>A0ABN7RXX3_OIKDI</name>
<evidence type="ECO:0000313" key="3">
    <source>
        <dbReference type="Proteomes" id="UP001158576"/>
    </source>
</evidence>
<gene>
    <name evidence="2" type="ORF">OKIOD_LOCUS3467</name>
</gene>
<feature type="compositionally biased region" description="Basic and acidic residues" evidence="1">
    <location>
        <begin position="55"/>
        <end position="68"/>
    </location>
</feature>